<gene>
    <name evidence="1" type="ORF">SDC9_109391</name>
</gene>
<accession>A0A645BBS7</accession>
<organism evidence="1">
    <name type="scientific">bioreactor metagenome</name>
    <dbReference type="NCBI Taxonomy" id="1076179"/>
    <lineage>
        <taxon>unclassified sequences</taxon>
        <taxon>metagenomes</taxon>
        <taxon>ecological metagenomes</taxon>
    </lineage>
</organism>
<comment type="caution">
    <text evidence="1">The sequence shown here is derived from an EMBL/GenBank/DDBJ whole genome shotgun (WGS) entry which is preliminary data.</text>
</comment>
<dbReference type="AlphaFoldDB" id="A0A645BBS7"/>
<reference evidence="1" key="1">
    <citation type="submission" date="2019-08" db="EMBL/GenBank/DDBJ databases">
        <authorList>
            <person name="Kucharzyk K."/>
            <person name="Murdoch R.W."/>
            <person name="Higgins S."/>
            <person name="Loffler F."/>
        </authorList>
    </citation>
    <scope>NUCLEOTIDE SEQUENCE</scope>
</reference>
<evidence type="ECO:0000313" key="1">
    <source>
        <dbReference type="EMBL" id="MPM62518.1"/>
    </source>
</evidence>
<dbReference type="EMBL" id="VSSQ01018908">
    <property type="protein sequence ID" value="MPM62518.1"/>
    <property type="molecule type" value="Genomic_DNA"/>
</dbReference>
<protein>
    <submittedName>
        <fullName evidence="1">Uncharacterized protein</fullName>
    </submittedName>
</protein>
<sequence>MEFAEDLYVGKSIIDVGVVVGMIKNGNIPHGVFCVCSKKNGKYHYEIMSCRELLKARNVSNYKVLGIAAGKIEAFEVVRCMVEESHEFV</sequence>
<name>A0A645BBS7_9ZZZZ</name>
<proteinExistence type="predicted"/>